<feature type="region of interest" description="Disordered" evidence="1">
    <location>
        <begin position="91"/>
        <end position="110"/>
    </location>
</feature>
<name>A0ABS2CAE6_9NEIS</name>
<dbReference type="SMART" id="SM00530">
    <property type="entry name" value="HTH_XRE"/>
    <property type="match status" value="1"/>
</dbReference>
<evidence type="ECO:0000313" key="3">
    <source>
        <dbReference type="EMBL" id="MBM5571111.1"/>
    </source>
</evidence>
<dbReference type="RefSeq" id="WP_203570442.1">
    <property type="nucleotide sequence ID" value="NZ_WOFE01000002.1"/>
</dbReference>
<comment type="caution">
    <text evidence="3">The sequence shown here is derived from an EMBL/GenBank/DDBJ whole genome shotgun (WGS) entry which is preliminary data.</text>
</comment>
<dbReference type="EMBL" id="WOFE01000002">
    <property type="protein sequence ID" value="MBM5571111.1"/>
    <property type="molecule type" value="Genomic_DNA"/>
</dbReference>
<keyword evidence="4" id="KW-1185">Reference proteome</keyword>
<protein>
    <submittedName>
        <fullName evidence="3">Helix-turn-helix domain-containing protein</fullName>
    </submittedName>
</protein>
<sequence>MQIINRATSRLHTPEELEQQLGENLKRLRISKNWEQKVVAERAGIGLRTLRNLELGNGSSLNTLIKVLRVLGREGWLATIAPVATIDPLMLTREAQPRQRASKPRQKKTT</sequence>
<accession>A0ABS2CAE6</accession>
<dbReference type="InterPro" id="IPR010982">
    <property type="entry name" value="Lambda_DNA-bd_dom_sf"/>
</dbReference>
<evidence type="ECO:0000313" key="4">
    <source>
        <dbReference type="Proteomes" id="UP001195660"/>
    </source>
</evidence>
<dbReference type="InterPro" id="IPR001387">
    <property type="entry name" value="Cro/C1-type_HTH"/>
</dbReference>
<evidence type="ECO:0000259" key="2">
    <source>
        <dbReference type="PROSITE" id="PS50943"/>
    </source>
</evidence>
<dbReference type="PROSITE" id="PS50943">
    <property type="entry name" value="HTH_CROC1"/>
    <property type="match status" value="1"/>
</dbReference>
<dbReference type="Proteomes" id="UP001195660">
    <property type="component" value="Unassembled WGS sequence"/>
</dbReference>
<organism evidence="3 4">
    <name type="scientific">Deefgea chitinilytica</name>
    <dbReference type="NCBI Taxonomy" id="570276"/>
    <lineage>
        <taxon>Bacteria</taxon>
        <taxon>Pseudomonadati</taxon>
        <taxon>Pseudomonadota</taxon>
        <taxon>Betaproteobacteria</taxon>
        <taxon>Neisseriales</taxon>
        <taxon>Chitinibacteraceae</taxon>
        <taxon>Deefgea</taxon>
    </lineage>
</organism>
<dbReference type="Pfam" id="PF01381">
    <property type="entry name" value="HTH_3"/>
    <property type="match status" value="1"/>
</dbReference>
<dbReference type="SUPFAM" id="SSF47413">
    <property type="entry name" value="lambda repressor-like DNA-binding domains"/>
    <property type="match status" value="1"/>
</dbReference>
<feature type="domain" description="HTH cro/C1-type" evidence="2">
    <location>
        <begin position="25"/>
        <end position="77"/>
    </location>
</feature>
<gene>
    <name evidence="3" type="ORF">GM173_05890</name>
</gene>
<reference evidence="3 4" key="1">
    <citation type="submission" date="2019-11" db="EMBL/GenBank/DDBJ databases">
        <title>Novel Deefgea species.</title>
        <authorList>
            <person name="Han J.-H."/>
        </authorList>
    </citation>
    <scope>NUCLEOTIDE SEQUENCE [LARGE SCALE GENOMIC DNA]</scope>
    <source>
        <strain evidence="3 4">LMG 24817</strain>
    </source>
</reference>
<proteinExistence type="predicted"/>
<feature type="compositionally biased region" description="Basic residues" evidence="1">
    <location>
        <begin position="100"/>
        <end position="110"/>
    </location>
</feature>
<dbReference type="Gene3D" id="1.10.260.40">
    <property type="entry name" value="lambda repressor-like DNA-binding domains"/>
    <property type="match status" value="1"/>
</dbReference>
<evidence type="ECO:0000256" key="1">
    <source>
        <dbReference type="SAM" id="MobiDB-lite"/>
    </source>
</evidence>
<dbReference type="CDD" id="cd00093">
    <property type="entry name" value="HTH_XRE"/>
    <property type="match status" value="1"/>
</dbReference>